<dbReference type="GO" id="GO:0032259">
    <property type="term" value="P:methylation"/>
    <property type="evidence" value="ECO:0007669"/>
    <property type="project" value="UniProtKB-KW"/>
</dbReference>
<evidence type="ECO:0000259" key="4">
    <source>
        <dbReference type="Pfam" id="PF08241"/>
    </source>
</evidence>
<dbReference type="InterPro" id="IPR029063">
    <property type="entry name" value="SAM-dependent_MTases_sf"/>
</dbReference>
<proteinExistence type="inferred from homology"/>
<accession>A0A854QBT9</accession>
<name>A0A854QBT9_CRYNE</name>
<organism evidence="5 6">
    <name type="scientific">Cryptococcus neoformans Tu259-1</name>
    <dbReference type="NCBI Taxonomy" id="1230072"/>
    <lineage>
        <taxon>Eukaryota</taxon>
        <taxon>Fungi</taxon>
        <taxon>Dikarya</taxon>
        <taxon>Basidiomycota</taxon>
        <taxon>Agaricomycotina</taxon>
        <taxon>Tremellomycetes</taxon>
        <taxon>Tremellales</taxon>
        <taxon>Cryptococcaceae</taxon>
        <taxon>Cryptococcus</taxon>
        <taxon>Cryptococcus neoformans species complex</taxon>
    </lineage>
</organism>
<dbReference type="Pfam" id="PF08241">
    <property type="entry name" value="Methyltransf_11"/>
    <property type="match status" value="1"/>
</dbReference>
<evidence type="ECO:0000256" key="2">
    <source>
        <dbReference type="ARBA" id="ARBA00022603"/>
    </source>
</evidence>
<dbReference type="PANTHER" id="PTHR44942">
    <property type="entry name" value="METHYLTRANSF_11 DOMAIN-CONTAINING PROTEIN"/>
    <property type="match status" value="1"/>
</dbReference>
<dbReference type="InterPro" id="IPR051052">
    <property type="entry name" value="Diverse_substrate_MTase"/>
</dbReference>
<dbReference type="PANTHER" id="PTHR44942:SF4">
    <property type="entry name" value="METHYLTRANSFERASE TYPE 11 DOMAIN-CONTAINING PROTEIN"/>
    <property type="match status" value="1"/>
</dbReference>
<keyword evidence="2 5" id="KW-0489">Methyltransferase</keyword>
<dbReference type="InterPro" id="IPR013216">
    <property type="entry name" value="Methyltransf_11"/>
</dbReference>
<dbReference type="Proteomes" id="UP000199727">
    <property type="component" value="Unassembled WGS sequence"/>
</dbReference>
<sequence length="380" mass="42293">MLLLKISTKSIITTTLSCSKRSITMKSFADSSFDVERYLSCRPSYPQGVYDIILAYHSHFPPNRSGHKGGNTRLLDLGCGPGFIASTLAPHFEHTLGLDPSPKMVKVGLQPVRGEHVEYKVGNAEDLDSAGVGVGDNGVDLVVAGQAAHWFDHSKVWPQLTRHVRPGGTVAYLGYAELLFPSHPHLTHLFTSFSSSPPPNGIGPYWSQPGRGIVEGLLDRVPFPVKPALRREAGEGAEEVERVVGRRPVMIDEPAPALEPGLDRETCLDVLKKYEEEWAPETAIRIRHTPSSPFFMRQHWTLTQLEAYLRTFSATHEYWRVNPDDEAKGRIKKGEGDVVDRFMVVIKRAFENEGVVDKDGKGSFDVAWPLVLMMIKKKNM</sequence>
<dbReference type="AlphaFoldDB" id="A0A854QBT9"/>
<evidence type="ECO:0000256" key="1">
    <source>
        <dbReference type="ARBA" id="ARBA00008361"/>
    </source>
</evidence>
<feature type="domain" description="Methyltransferase type 11" evidence="4">
    <location>
        <begin position="75"/>
        <end position="171"/>
    </location>
</feature>
<dbReference type="EMBL" id="AMKT01000094">
    <property type="protein sequence ID" value="OXG11868.1"/>
    <property type="molecule type" value="Genomic_DNA"/>
</dbReference>
<dbReference type="SUPFAM" id="SSF53335">
    <property type="entry name" value="S-adenosyl-L-methionine-dependent methyltransferases"/>
    <property type="match status" value="1"/>
</dbReference>
<evidence type="ECO:0000313" key="5">
    <source>
        <dbReference type="EMBL" id="OXG11868.1"/>
    </source>
</evidence>
<comment type="caution">
    <text evidence="5">The sequence shown here is derived from an EMBL/GenBank/DDBJ whole genome shotgun (WGS) entry which is preliminary data.</text>
</comment>
<dbReference type="OrthoDB" id="10027013at2759"/>
<dbReference type="FunFam" id="3.40.50.150:FF:000947">
    <property type="entry name" value="Trans-aconitate 3-methyltransferase, putative"/>
    <property type="match status" value="1"/>
</dbReference>
<reference evidence="5 6" key="1">
    <citation type="submission" date="2017-06" db="EMBL/GenBank/DDBJ databases">
        <title>Global population genomics of the pathogenic fungus Cryptococcus neoformans var. grubii.</title>
        <authorList>
            <person name="Cuomo C."/>
            <person name="Litvintseva A."/>
            <person name="Chen Y."/>
            <person name="Young S."/>
            <person name="Zeng Q."/>
            <person name="Chapman S."/>
            <person name="Gujja S."/>
            <person name="Saif S."/>
            <person name="Birren B."/>
        </authorList>
    </citation>
    <scope>NUCLEOTIDE SEQUENCE [LARGE SCALE GENOMIC DNA]</scope>
    <source>
        <strain evidence="5 6">Tu259-1</strain>
    </source>
</reference>
<keyword evidence="3 5" id="KW-0808">Transferase</keyword>
<comment type="similarity">
    <text evidence="1">Belongs to the methyltransferase superfamily.</text>
</comment>
<protein>
    <submittedName>
        <fullName evidence="5">Trans-aconitate 3-methyltransferase</fullName>
    </submittedName>
</protein>
<evidence type="ECO:0000313" key="6">
    <source>
        <dbReference type="Proteomes" id="UP000199727"/>
    </source>
</evidence>
<dbReference type="GO" id="GO:0008757">
    <property type="term" value="F:S-adenosylmethionine-dependent methyltransferase activity"/>
    <property type="evidence" value="ECO:0007669"/>
    <property type="project" value="InterPro"/>
</dbReference>
<gene>
    <name evidence="5" type="ORF">C361_06436</name>
</gene>
<evidence type="ECO:0000256" key="3">
    <source>
        <dbReference type="ARBA" id="ARBA00022679"/>
    </source>
</evidence>
<dbReference type="Gene3D" id="3.40.50.150">
    <property type="entry name" value="Vaccinia Virus protein VP39"/>
    <property type="match status" value="1"/>
</dbReference>
<dbReference type="CDD" id="cd02440">
    <property type="entry name" value="AdoMet_MTases"/>
    <property type="match status" value="1"/>
</dbReference>